<dbReference type="Proteomes" id="UP000199334">
    <property type="component" value="Unassembled WGS sequence"/>
</dbReference>
<dbReference type="AlphaFoldDB" id="A0A1G9Z5W4"/>
<keyword evidence="1" id="KW-0812">Transmembrane</keyword>
<proteinExistence type="predicted"/>
<protein>
    <submittedName>
        <fullName evidence="2">Uncharacterized protein</fullName>
    </submittedName>
</protein>
<keyword evidence="1" id="KW-1133">Transmembrane helix</keyword>
<sequence>MEILSITAGTWFWFFVPIPLLVVWAIITFIKEGREEE</sequence>
<keyword evidence="3" id="KW-1185">Reference proteome</keyword>
<feature type="transmembrane region" description="Helical" evidence="1">
    <location>
        <begin position="12"/>
        <end position="30"/>
    </location>
</feature>
<organism evidence="2 3">
    <name type="scientific">Tenuibacillus multivorans</name>
    <dbReference type="NCBI Taxonomy" id="237069"/>
    <lineage>
        <taxon>Bacteria</taxon>
        <taxon>Bacillati</taxon>
        <taxon>Bacillota</taxon>
        <taxon>Bacilli</taxon>
        <taxon>Bacillales</taxon>
        <taxon>Bacillaceae</taxon>
        <taxon>Tenuibacillus</taxon>
    </lineage>
</organism>
<dbReference type="EMBL" id="FNIG01000003">
    <property type="protein sequence ID" value="SDN16792.1"/>
    <property type="molecule type" value="Genomic_DNA"/>
</dbReference>
<evidence type="ECO:0000313" key="3">
    <source>
        <dbReference type="Proteomes" id="UP000199334"/>
    </source>
</evidence>
<dbReference type="STRING" id="237069.SAMN05216498_1554"/>
<keyword evidence="1" id="KW-0472">Membrane</keyword>
<accession>A0A1G9Z5W4</accession>
<evidence type="ECO:0000313" key="2">
    <source>
        <dbReference type="EMBL" id="SDN16792.1"/>
    </source>
</evidence>
<evidence type="ECO:0000256" key="1">
    <source>
        <dbReference type="SAM" id="Phobius"/>
    </source>
</evidence>
<name>A0A1G9Z5W4_9BACI</name>
<reference evidence="2 3" key="1">
    <citation type="submission" date="2016-10" db="EMBL/GenBank/DDBJ databases">
        <authorList>
            <person name="de Groot N.N."/>
        </authorList>
    </citation>
    <scope>NUCLEOTIDE SEQUENCE [LARGE SCALE GENOMIC DNA]</scope>
    <source>
        <strain evidence="2 3">CGMCC 1.3442</strain>
    </source>
</reference>
<gene>
    <name evidence="2" type="ORF">SAMN05216498_1554</name>
</gene>